<evidence type="ECO:0000313" key="2">
    <source>
        <dbReference type="Proteomes" id="UP000826656"/>
    </source>
</evidence>
<evidence type="ECO:0000313" key="1">
    <source>
        <dbReference type="EMBL" id="KAH0782920.1"/>
    </source>
</evidence>
<reference evidence="1 2" key="1">
    <citation type="journal article" date="2021" name="bioRxiv">
        <title>Chromosome-scale and haplotype-resolved genome assembly of a tetraploid potato cultivar.</title>
        <authorList>
            <person name="Sun H."/>
            <person name="Jiao W.-B."/>
            <person name="Krause K."/>
            <person name="Campoy J.A."/>
            <person name="Goel M."/>
            <person name="Folz-Donahue K."/>
            <person name="Kukat C."/>
            <person name="Huettel B."/>
            <person name="Schneeberger K."/>
        </authorList>
    </citation>
    <scope>NUCLEOTIDE SEQUENCE [LARGE SCALE GENOMIC DNA]</scope>
    <source>
        <strain evidence="1">SolTubOtavaFocal</strain>
        <tissue evidence="1">Leaves</tissue>
    </source>
</reference>
<accession>A0ABQ7WQA4</accession>
<gene>
    <name evidence="1" type="ORF">KY290_002518</name>
</gene>
<protein>
    <submittedName>
        <fullName evidence="1">Uncharacterized protein</fullName>
    </submittedName>
</protein>
<name>A0ABQ7WQA4_SOLTU</name>
<keyword evidence="2" id="KW-1185">Reference proteome</keyword>
<dbReference type="EMBL" id="JAIVGD010000001">
    <property type="protein sequence ID" value="KAH0782920.1"/>
    <property type="molecule type" value="Genomic_DNA"/>
</dbReference>
<comment type="caution">
    <text evidence="1">The sequence shown here is derived from an EMBL/GenBank/DDBJ whole genome shotgun (WGS) entry which is preliminary data.</text>
</comment>
<dbReference type="Proteomes" id="UP000826656">
    <property type="component" value="Unassembled WGS sequence"/>
</dbReference>
<sequence length="124" mass="14607">MKRMRDNIKDFNFVTESPFSWSSPLSRVEEIPNHGVLTSRKVRVSFNRNLASNGSVRRRSNLSTGTDLKDEVVLSTSSSFWRKSYLLATTRTKSRLMDPPEQKVTEDYYKIWDFRNGRGMWHWV</sequence>
<organism evidence="1 2">
    <name type="scientific">Solanum tuberosum</name>
    <name type="common">Potato</name>
    <dbReference type="NCBI Taxonomy" id="4113"/>
    <lineage>
        <taxon>Eukaryota</taxon>
        <taxon>Viridiplantae</taxon>
        <taxon>Streptophyta</taxon>
        <taxon>Embryophyta</taxon>
        <taxon>Tracheophyta</taxon>
        <taxon>Spermatophyta</taxon>
        <taxon>Magnoliopsida</taxon>
        <taxon>eudicotyledons</taxon>
        <taxon>Gunneridae</taxon>
        <taxon>Pentapetalae</taxon>
        <taxon>asterids</taxon>
        <taxon>lamiids</taxon>
        <taxon>Solanales</taxon>
        <taxon>Solanaceae</taxon>
        <taxon>Solanoideae</taxon>
        <taxon>Solaneae</taxon>
        <taxon>Solanum</taxon>
    </lineage>
</organism>
<proteinExistence type="predicted"/>